<protein>
    <submittedName>
        <fullName evidence="7">HECT and RLD domain-containing E3 ubiquitin protein ligase family member 6</fullName>
    </submittedName>
    <submittedName>
        <fullName evidence="9">Probable E3 ubiquitin-protein ligase HERC6 isoform X1</fullName>
    </submittedName>
</protein>
<feature type="repeat" description="RCC1" evidence="5">
    <location>
        <begin position="209"/>
        <end position="263"/>
    </location>
</feature>
<dbReference type="AlphaFoldDB" id="A0A803JAR2"/>
<dbReference type="CDD" id="cd00078">
    <property type="entry name" value="HECTc"/>
    <property type="match status" value="1"/>
</dbReference>
<dbReference type="Proteomes" id="UP000008143">
    <property type="component" value="Chromosome 1"/>
</dbReference>
<dbReference type="SUPFAM" id="SSF56204">
    <property type="entry name" value="Hect, E3 ligase catalytic domain"/>
    <property type="match status" value="1"/>
</dbReference>
<dbReference type="InterPro" id="IPR009091">
    <property type="entry name" value="RCC1/BLIP-II"/>
</dbReference>
<sequence length="1030" mass="114998">MYCWGDNCFGQLALLQGEKEVVHFKENDYFQSQECVQKVSCGEKHTLYLLEDGTLLSCGQNPYGQLGRKSNNSSIEQISSLEAQTIVDISCGTNHSVAVSDEGSIYSWGDGSEGQLGTGNLSSRNFTPKKITGLFNTKIIQISCGNFHSLALSEDGRVFSWGQNKCGQLGLGSQIINQATPQLVKSLKGIPLVQVTAGGSQSFALSMSGTVFAWGKNNAGQLGFKSDPMKAGTFKPHAVNSLRNLGVAYISCGEEHTAVLSKDGSVYTFGDDTHGQLGQNSGNQTSVPQKIEDYAGQVSQVACGRYHTLLYVFSCNRIVSFGKGSLRPQDNTECSDEAELPSEFDISSLVPTNDLRDVYVKWIFAGNNVGFAVPFSQQEATKRTLLSDTFKPILRLDLPTIKKWMKAQTGSEEYQIAKREICTIFSSPACFTAGFVNRSSSNTSSASSIVDLGVASKLFTELIKDRRISDIICSSIRNDLIPELESLPLLYEAFAIFLLLPECPLLHDLSICLSVVVALAKAINNMGESSLKILGTLWSHMQASSMTKQIQLLKIAVILSIQGIQAEPGTKDLLQMLKKLYKANLKGNCIVPINAFCMNELCPLIILPLDVNNWRLWQSQPEPDENAFPAIYCRFPFVFNFPTKVQALHLDSMRKRNNEKFQAQEQLVRNRLQGISDLPNIPLLHLILRRGHLLEDTLHKLSIVEDPNLKKDLLVEFQGESTTDSAAVTKEFFLVLLESMVNPDYGMFSCSDPLLPIWFPSTPLVEKKKYFYFGIICGLAVYNQIVIYLPFPLALFKKLLGKKATLEDLKELQPTMGRTMKDLLDAESTVVESMETYFCFSWDNKSIDLIPNGGSVQVNNLNKKDFVNKCIDYIFNTSVMVPFEEFKRGFYKVCDKEIISFFQPDELMALVAGTTEYDWNIFEKTTMYLGKFTPDHPTIRMFWKVFHALSLVNKKGFLMFLTGNDKLPIFTRGGDNIRMKISSFGVPDETHLPEAQTCFHMLFLPEYSNIKSLKQKLMLAIAHNKGYEKI</sequence>
<feature type="domain" description="HECT" evidence="6">
    <location>
        <begin position="705"/>
        <end position="1030"/>
    </location>
</feature>
<evidence type="ECO:0000313" key="8">
    <source>
        <dbReference type="Proteomes" id="UP000008143"/>
    </source>
</evidence>
<keyword evidence="2" id="KW-0677">Repeat</keyword>
<dbReference type="PROSITE" id="PS50237">
    <property type="entry name" value="HECT"/>
    <property type="match status" value="1"/>
</dbReference>
<dbReference type="SUPFAM" id="SSF50985">
    <property type="entry name" value="RCC1/BLIP-II"/>
    <property type="match status" value="1"/>
</dbReference>
<dbReference type="InterPro" id="IPR058923">
    <property type="entry name" value="RCC1-like_dom"/>
</dbReference>
<dbReference type="AGR" id="Xenbase:XB-GENE-968556"/>
<dbReference type="Gene3D" id="2.130.10.30">
    <property type="entry name" value="Regulator of chromosome condensation 1/beta-lactamase-inhibitor protein II"/>
    <property type="match status" value="2"/>
</dbReference>
<keyword evidence="1" id="KW-0808">Transferase</keyword>
<evidence type="ECO:0000256" key="5">
    <source>
        <dbReference type="PROSITE-ProRule" id="PRU00235"/>
    </source>
</evidence>
<dbReference type="Reactome" id="R-XTR-983168">
    <property type="pathway name" value="Antigen processing: Ubiquitination &amp; Proteasome degradation"/>
</dbReference>
<dbReference type="Pfam" id="PF00632">
    <property type="entry name" value="HECT"/>
    <property type="match status" value="1"/>
</dbReference>
<organism evidence="7">
    <name type="scientific">Xenopus tropicalis</name>
    <name type="common">Western clawed frog</name>
    <name type="synonym">Silurana tropicalis</name>
    <dbReference type="NCBI Taxonomy" id="8364"/>
    <lineage>
        <taxon>Eukaryota</taxon>
        <taxon>Metazoa</taxon>
        <taxon>Chordata</taxon>
        <taxon>Craniata</taxon>
        <taxon>Vertebrata</taxon>
        <taxon>Euteleostomi</taxon>
        <taxon>Amphibia</taxon>
        <taxon>Batrachia</taxon>
        <taxon>Anura</taxon>
        <taxon>Pipoidea</taxon>
        <taxon>Pipidae</taxon>
        <taxon>Xenopodinae</taxon>
        <taxon>Xenopus</taxon>
        <taxon>Silurana</taxon>
    </lineage>
</organism>
<evidence type="ECO:0000256" key="1">
    <source>
        <dbReference type="ARBA" id="ARBA00022679"/>
    </source>
</evidence>
<proteinExistence type="predicted"/>
<dbReference type="InterPro" id="IPR035983">
    <property type="entry name" value="Hect_E3_ubiquitin_ligase"/>
</dbReference>
<feature type="repeat" description="RCC1" evidence="5">
    <location>
        <begin position="103"/>
        <end position="155"/>
    </location>
</feature>
<feature type="repeat" description="RCC1" evidence="5">
    <location>
        <begin position="264"/>
        <end position="314"/>
    </location>
</feature>
<dbReference type="Gene3D" id="3.30.2160.10">
    <property type="entry name" value="Hect, E3 ligase catalytic domain"/>
    <property type="match status" value="1"/>
</dbReference>
<evidence type="ECO:0000313" key="9">
    <source>
        <dbReference type="RefSeq" id="XP_031759089.1"/>
    </source>
</evidence>
<keyword evidence="3 4" id="KW-0833">Ubl conjugation pathway</keyword>
<dbReference type="PROSITE" id="PS50012">
    <property type="entry name" value="RCC1_3"/>
    <property type="match status" value="6"/>
</dbReference>
<dbReference type="Ensembl" id="ENSXETT00000124126">
    <property type="protein sequence ID" value="ENSXETP00000104932"/>
    <property type="gene ID" value="ENSXETG00000000342"/>
</dbReference>
<dbReference type="InterPro" id="IPR051709">
    <property type="entry name" value="Ub-ligase/GTPase-reg"/>
</dbReference>
<reference evidence="7" key="1">
    <citation type="journal article" date="2010" name="Science">
        <title>The genome of the Western clawed frog Xenopus tropicalis.</title>
        <authorList>
            <person name="Hellsten U."/>
            <person name="Harland R.M."/>
            <person name="Gilchrist M.J."/>
            <person name="Hendrix D."/>
            <person name="Jurka J."/>
            <person name="Kapitonov V."/>
            <person name="Ovcharenko I."/>
            <person name="Putnam N.H."/>
            <person name="Shu S."/>
            <person name="Taher L."/>
            <person name="Blitz I.L."/>
            <person name="Blumberg B."/>
            <person name="Dichmann D.S."/>
            <person name="Dubchak I."/>
            <person name="Amaya E."/>
            <person name="Detter J.C."/>
            <person name="Fletcher R."/>
            <person name="Gerhard D.S."/>
            <person name="Goodstein D."/>
            <person name="Graves T."/>
            <person name="Grigoriev I.V."/>
            <person name="Grimwood J."/>
            <person name="Kawashima T."/>
            <person name="Lindquist E."/>
            <person name="Lucas S.M."/>
            <person name="Mead P.E."/>
            <person name="Mitros T."/>
            <person name="Ogino H."/>
            <person name="Ohta Y."/>
            <person name="Poliakov A.V."/>
            <person name="Pollet N."/>
            <person name="Robert J."/>
            <person name="Salamov A."/>
            <person name="Sater A.K."/>
            <person name="Schmutz J."/>
            <person name="Terry A."/>
            <person name="Vize P.D."/>
            <person name="Warren W.C."/>
            <person name="Wells D."/>
            <person name="Wills A."/>
            <person name="Wilson R.K."/>
            <person name="Zimmerman L.B."/>
            <person name="Zorn A.M."/>
            <person name="Grainger R."/>
            <person name="Grammer T."/>
            <person name="Khokha M.K."/>
            <person name="Richardson P.M."/>
            <person name="Rokhsar D.S."/>
        </authorList>
    </citation>
    <scope>NUCLEOTIDE SEQUENCE [LARGE SCALE GENOMIC DNA]</scope>
    <source>
        <strain evidence="7">Nigerian</strain>
    </source>
</reference>
<dbReference type="OMA" id="NFVTTYQ"/>
<dbReference type="KEGG" id="xtr:100487734"/>
<dbReference type="PANTHER" id="PTHR45622">
    <property type="entry name" value="UBIQUITIN-PROTEIN LIGASE E3A-RELATED"/>
    <property type="match status" value="1"/>
</dbReference>
<dbReference type="PRINTS" id="PR00633">
    <property type="entry name" value="RCCNDNSATION"/>
</dbReference>
<dbReference type="InterPro" id="IPR000408">
    <property type="entry name" value="Reg_chr_condens"/>
</dbReference>
<dbReference type="Pfam" id="PF25390">
    <property type="entry name" value="WD40_RLD"/>
    <property type="match status" value="1"/>
</dbReference>
<accession>A0A803JAR2</accession>
<dbReference type="GO" id="GO:0005737">
    <property type="term" value="C:cytoplasm"/>
    <property type="evidence" value="ECO:0000318"/>
    <property type="project" value="GO_Central"/>
</dbReference>
<dbReference type="Xenbase" id="XB-GENE-968556">
    <property type="gene designation" value="herc6"/>
</dbReference>
<reference evidence="9" key="3">
    <citation type="submission" date="2025-04" db="UniProtKB">
        <authorList>
            <consortium name="RefSeq"/>
        </authorList>
    </citation>
    <scope>IDENTIFICATION</scope>
    <source>
        <strain evidence="9">Nigerian</strain>
        <tissue evidence="9">Liver and blood</tissue>
    </source>
</reference>
<dbReference type="Gene3D" id="3.90.1750.10">
    <property type="entry name" value="Hect, E3 ligase catalytic domains"/>
    <property type="match status" value="1"/>
</dbReference>
<evidence type="ECO:0000313" key="10">
    <source>
        <dbReference type="Xenbase" id="XB-GENE-968556"/>
    </source>
</evidence>
<evidence type="ECO:0000256" key="2">
    <source>
        <dbReference type="ARBA" id="ARBA00022737"/>
    </source>
</evidence>
<feature type="repeat" description="RCC1" evidence="5">
    <location>
        <begin position="156"/>
        <end position="208"/>
    </location>
</feature>
<evidence type="ECO:0000313" key="7">
    <source>
        <dbReference type="Ensembl" id="ENSXETP00000104932"/>
    </source>
</evidence>
<dbReference type="SMART" id="SM00119">
    <property type="entry name" value="HECTc"/>
    <property type="match status" value="1"/>
</dbReference>
<reference evidence="7" key="2">
    <citation type="submission" date="2021-03" db="UniProtKB">
        <authorList>
            <consortium name="Ensembl"/>
        </authorList>
    </citation>
    <scope>IDENTIFICATION</scope>
</reference>
<dbReference type="GO" id="GO:0016567">
    <property type="term" value="P:protein ubiquitination"/>
    <property type="evidence" value="ECO:0000318"/>
    <property type="project" value="GO_Central"/>
</dbReference>
<gene>
    <name evidence="7 9 10" type="primary">herc6</name>
</gene>
<dbReference type="GO" id="GO:0006511">
    <property type="term" value="P:ubiquitin-dependent protein catabolic process"/>
    <property type="evidence" value="ECO:0000318"/>
    <property type="project" value="GO_Central"/>
</dbReference>
<dbReference type="GeneTree" id="ENSGT00940000163989"/>
<name>A0A803JAR2_XENTR</name>
<dbReference type="Bgee" id="ENSXETG00000000342">
    <property type="expression patterns" value="Expressed in brain and 7 other cell types or tissues"/>
</dbReference>
<dbReference type="InterPro" id="IPR000569">
    <property type="entry name" value="HECT_dom"/>
</dbReference>
<feature type="repeat" description="RCC1" evidence="5">
    <location>
        <begin position="1"/>
        <end position="52"/>
    </location>
</feature>
<dbReference type="Gene3D" id="3.30.2410.10">
    <property type="entry name" value="Hect, E3 ligase catalytic domain"/>
    <property type="match status" value="1"/>
</dbReference>
<dbReference type="GO" id="GO:0061630">
    <property type="term" value="F:ubiquitin protein ligase activity"/>
    <property type="evidence" value="ECO:0000318"/>
    <property type="project" value="GO_Central"/>
</dbReference>
<dbReference type="CTD" id="55008"/>
<dbReference type="PANTHER" id="PTHR45622:SF11">
    <property type="entry name" value="E3 UBIQUITIN-PROTEIN LIGASE HERC6-RELATED"/>
    <property type="match status" value="1"/>
</dbReference>
<dbReference type="PROSITE" id="PS00626">
    <property type="entry name" value="RCC1_2"/>
    <property type="match status" value="4"/>
</dbReference>
<evidence type="ECO:0000256" key="4">
    <source>
        <dbReference type="PROSITE-ProRule" id="PRU00104"/>
    </source>
</evidence>
<keyword evidence="8" id="KW-1185">Reference proteome</keyword>
<evidence type="ECO:0000256" key="3">
    <source>
        <dbReference type="ARBA" id="ARBA00022786"/>
    </source>
</evidence>
<dbReference type="RefSeq" id="XP_031759089.1">
    <property type="nucleotide sequence ID" value="XM_031903229.1"/>
</dbReference>
<evidence type="ECO:0000259" key="6">
    <source>
        <dbReference type="PROSITE" id="PS50237"/>
    </source>
</evidence>
<dbReference type="GeneID" id="100487734"/>
<dbReference type="OrthoDB" id="8068875at2759"/>
<feature type="active site" description="Glycyl thioester intermediate" evidence="4">
    <location>
        <position position="998"/>
    </location>
</feature>
<dbReference type="FunFam" id="3.30.2410.10:FF:000003">
    <property type="entry name" value="probable E3 ubiquitin-protein ligase HERC4 isoform X1"/>
    <property type="match status" value="1"/>
</dbReference>
<feature type="repeat" description="RCC1" evidence="5">
    <location>
        <begin position="53"/>
        <end position="102"/>
    </location>
</feature>